<name>A0AC61N8W7_9FIRM</name>
<protein>
    <submittedName>
        <fullName evidence="1">Endopeptidase La</fullName>
        <ecNumber evidence="1">3.4.21.53</ecNumber>
    </submittedName>
</protein>
<keyword evidence="1" id="KW-0378">Hydrolase</keyword>
<gene>
    <name evidence="1" type="primary">lon</name>
    <name evidence="1" type="ORF">JYE49_06615</name>
</gene>
<accession>A0AC61N8W7</accession>
<proteinExistence type="predicted"/>
<reference evidence="1" key="1">
    <citation type="submission" date="2021-01" db="EMBL/GenBank/DDBJ databases">
        <title>Complete genome sequence of Clostridiales bacterium R-7.</title>
        <authorList>
            <person name="Mahoney-Kurpe S.C."/>
            <person name="Palevich N."/>
            <person name="Koike S."/>
            <person name="Moon C.D."/>
            <person name="Attwood G.T."/>
        </authorList>
    </citation>
    <scope>NUCLEOTIDE SEQUENCE</scope>
    <source>
        <strain evidence="1">R-7</strain>
    </source>
</reference>
<evidence type="ECO:0000313" key="2">
    <source>
        <dbReference type="Proteomes" id="UP000682782"/>
    </source>
</evidence>
<sequence length="770" mass="86060">MKKNQTIELPVLPLRGLMLFPNMVLHFDVGRKKSLAALEQGMMEKQRVFLISQKSDDTEDPTWKDLCKVGTIAEIKQVMNLPGENIRVLVEGSSRGVILEKLGDDPCMKAVIKVCEDRAVRSAEAKALLRTAQDLFEEYARTSQRVSQDTVESIHAIEKAGEAADLLAANVLTKREDRQDILDELNPIARLEKVCSILMRETDMADTEKQIQARIRKQVEKNQKDYYLREQIKAIQTELGDGDETDTADLRKRLAETPLNDEARSKCEKELDRLSRMAPGSPESSVSQTYIEWILDLPWGKETEDNLDLNRAREILNRDHYGLEDVKERIIEYLAVLQLKKDMKGPILCFVGPPGVGKTSIVKAIAEAVGRKFVQVSLGGVRDEAEIRGHRRTYIGSIPGRIIAGMKQAGTCNPVFLFDEIDKMSGDFRGDPASAMLEVLDSEQNNAFRDHYMELPFDLSKVMFITTANTMETIPAPLLDRMELIEVSSYTEEEKLQILKRHLLPKQIREHGMKPNALKADDSILKMMIEDYTREAGVRTLERTAAKLCRKAAVRMLDQGKHSMTISKKALREMLGAPRYLREAPEKEPRVGVVNGLAYTSVGGEMLEVECTTMSGKGTLKLTGQLGDVMKESAEAAFTWVRAHSEELGLQKDFYQSMDIHIHVPEGAVPKDGPSAGVTMTTALVSALTGKPVRQDVAMTGEVTLRGRVLPIGGLKEKTMAAYRAGIRTLVIPEENQKDLEKIPEHVLEQFKVIKAADVKDVLKTAIVNA</sequence>
<dbReference type="EC" id="3.4.21.53" evidence="1"/>
<evidence type="ECO:0000313" key="1">
    <source>
        <dbReference type="EMBL" id="QUC68356.1"/>
    </source>
</evidence>
<dbReference type="Proteomes" id="UP000682782">
    <property type="component" value="Chromosome"/>
</dbReference>
<keyword evidence="2" id="KW-1185">Reference proteome</keyword>
<dbReference type="EMBL" id="CP068393">
    <property type="protein sequence ID" value="QUC68356.1"/>
    <property type="molecule type" value="Genomic_DNA"/>
</dbReference>
<organism evidence="1 2">
    <name type="scientific">Aristaeella hokkaidonensis</name>
    <dbReference type="NCBI Taxonomy" id="3046382"/>
    <lineage>
        <taxon>Bacteria</taxon>
        <taxon>Bacillati</taxon>
        <taxon>Bacillota</taxon>
        <taxon>Clostridia</taxon>
        <taxon>Eubacteriales</taxon>
        <taxon>Aristaeellaceae</taxon>
        <taxon>Aristaeella</taxon>
    </lineage>
</organism>